<comment type="caution">
    <text evidence="2">The sequence shown here is derived from an EMBL/GenBank/DDBJ whole genome shotgun (WGS) entry which is preliminary data.</text>
</comment>
<dbReference type="PANTHER" id="PTHR33240">
    <property type="entry name" value="OS08G0508500 PROTEIN"/>
    <property type="match status" value="1"/>
</dbReference>
<dbReference type="SUPFAM" id="SSF50630">
    <property type="entry name" value="Acid proteases"/>
    <property type="match status" value="1"/>
</dbReference>
<evidence type="ECO:0000313" key="3">
    <source>
        <dbReference type="Proteomes" id="UP000326396"/>
    </source>
</evidence>
<protein>
    <recommendedName>
        <fullName evidence="4">Aspartic peptidase DDI1-type domain-containing protein</fullName>
    </recommendedName>
</protein>
<evidence type="ECO:0008006" key="4">
    <source>
        <dbReference type="Google" id="ProtNLM"/>
    </source>
</evidence>
<dbReference type="CDD" id="cd00303">
    <property type="entry name" value="retropepsin_like"/>
    <property type="match status" value="1"/>
</dbReference>
<feature type="region of interest" description="Disordered" evidence="1">
    <location>
        <begin position="232"/>
        <end position="254"/>
    </location>
</feature>
<gene>
    <name evidence="2" type="ORF">E3N88_39675</name>
</gene>
<evidence type="ECO:0000256" key="1">
    <source>
        <dbReference type="SAM" id="MobiDB-lite"/>
    </source>
</evidence>
<dbReference type="EMBL" id="SZYD01000019">
    <property type="protein sequence ID" value="KAD2392698.1"/>
    <property type="molecule type" value="Genomic_DNA"/>
</dbReference>
<dbReference type="Proteomes" id="UP000326396">
    <property type="component" value="Linkage Group LG9"/>
</dbReference>
<reference evidence="2 3" key="1">
    <citation type="submission" date="2019-05" db="EMBL/GenBank/DDBJ databases">
        <title>Mikania micrantha, genome provides insights into the molecular mechanism of rapid growth.</title>
        <authorList>
            <person name="Liu B."/>
        </authorList>
    </citation>
    <scope>NUCLEOTIDE SEQUENCE [LARGE SCALE GENOMIC DNA]</scope>
    <source>
        <strain evidence="2">NLD-2019</strain>
        <tissue evidence="2">Leaf</tissue>
    </source>
</reference>
<organism evidence="2 3">
    <name type="scientific">Mikania micrantha</name>
    <name type="common">bitter vine</name>
    <dbReference type="NCBI Taxonomy" id="192012"/>
    <lineage>
        <taxon>Eukaryota</taxon>
        <taxon>Viridiplantae</taxon>
        <taxon>Streptophyta</taxon>
        <taxon>Embryophyta</taxon>
        <taxon>Tracheophyta</taxon>
        <taxon>Spermatophyta</taxon>
        <taxon>Magnoliopsida</taxon>
        <taxon>eudicotyledons</taxon>
        <taxon>Gunneridae</taxon>
        <taxon>Pentapetalae</taxon>
        <taxon>asterids</taxon>
        <taxon>campanulids</taxon>
        <taxon>Asterales</taxon>
        <taxon>Asteraceae</taxon>
        <taxon>Asteroideae</taxon>
        <taxon>Heliantheae alliance</taxon>
        <taxon>Eupatorieae</taxon>
        <taxon>Mikania</taxon>
    </lineage>
</organism>
<dbReference type="InterPro" id="IPR021109">
    <property type="entry name" value="Peptidase_aspartic_dom_sf"/>
</dbReference>
<dbReference type="AlphaFoldDB" id="A0A5N6LMS1"/>
<proteinExistence type="predicted"/>
<keyword evidence="3" id="KW-1185">Reference proteome</keyword>
<sequence>MKKLDSPTNKFFKTKPYCKFDSHKINFVDDDEDEEEYPRISDYCFLIDIPKLICAMQDSARRHAKEAKMENGQRPTLTTETVVSFEEQDQENIRDTHHEGLVITLYVANHYVCRILIDRGSSVNIIQLETLNRMNILESEITTKSLVLVQFSGEAKSTVGDIKLPVYIEGVNSMQRFCNIDSLSCYNIILGRPWIHDMKIVPSTYHQCVKVPTPWGVVKINSDQQEAKECYSSSMNAMTKPSSAQQSKYDLGDT</sequence>
<dbReference type="PANTHER" id="PTHR33240:SF8">
    <property type="entry name" value="OS03G0439900 PROTEIN"/>
    <property type="match status" value="1"/>
</dbReference>
<evidence type="ECO:0000313" key="2">
    <source>
        <dbReference type="EMBL" id="KAD2392698.1"/>
    </source>
</evidence>
<accession>A0A5N6LMS1</accession>
<feature type="compositionally biased region" description="Polar residues" evidence="1">
    <location>
        <begin position="232"/>
        <end position="248"/>
    </location>
</feature>
<dbReference type="OrthoDB" id="2919534at2759"/>
<name>A0A5N6LMS1_9ASTR</name>
<dbReference type="Gene3D" id="2.40.70.10">
    <property type="entry name" value="Acid Proteases"/>
    <property type="match status" value="1"/>
</dbReference>